<dbReference type="GeneID" id="95377339"/>
<evidence type="ECO:0000313" key="9">
    <source>
        <dbReference type="EMBL" id="QAV20068.1"/>
    </source>
</evidence>
<keyword evidence="11" id="KW-1185">Reference proteome</keyword>
<comment type="function">
    <text evidence="3">Involved in chemotaxis. Part of a chemotaxis signal transduction system that modulates chemotaxis in response to various stimuli. Catalyzes the demethylation of specific methylglutamate residues introduced into the chemoreceptors (methyl-accepting chemotaxis proteins or MCP) by CheR. Also mediates the irreversible deamidation of specific glutamine residues to glutamic acid.</text>
</comment>
<dbReference type="InterPro" id="IPR008248">
    <property type="entry name" value="CheB-like"/>
</dbReference>
<feature type="active site" evidence="3 4">
    <location>
        <position position="325"/>
    </location>
</feature>
<dbReference type="Pfam" id="PF00072">
    <property type="entry name" value="Response_reg"/>
    <property type="match status" value="1"/>
</dbReference>
<feature type="active site" evidence="3 4">
    <location>
        <position position="201"/>
    </location>
</feature>
<dbReference type="Gene3D" id="3.40.50.180">
    <property type="entry name" value="Methylesterase CheB, C-terminal domain"/>
    <property type="match status" value="1"/>
</dbReference>
<dbReference type="AlphaFoldDB" id="A0A410X042"/>
<reference evidence="8 11" key="2">
    <citation type="submission" date="2022-05" db="EMBL/GenBank/DDBJ databases">
        <title>Genome Sequencing of Bee-Associated Microbes.</title>
        <authorList>
            <person name="Dunlap C."/>
        </authorList>
    </citation>
    <scope>NUCLEOTIDE SEQUENCE [LARGE SCALE GENOMIC DNA]</scope>
    <source>
        <strain evidence="8 11">NRRL B-23120</strain>
    </source>
</reference>
<evidence type="ECO:0000313" key="8">
    <source>
        <dbReference type="EMBL" id="MCY9595865.1"/>
    </source>
</evidence>
<dbReference type="EC" id="3.5.1.44" evidence="3"/>
<dbReference type="GO" id="GO:0000156">
    <property type="term" value="F:phosphorelay response regulator activity"/>
    <property type="evidence" value="ECO:0007669"/>
    <property type="project" value="InterPro"/>
</dbReference>
<evidence type="ECO:0000313" key="10">
    <source>
        <dbReference type="Proteomes" id="UP000288943"/>
    </source>
</evidence>
<evidence type="ECO:0000256" key="3">
    <source>
        <dbReference type="HAMAP-Rule" id="MF_00099"/>
    </source>
</evidence>
<dbReference type="InterPro" id="IPR011006">
    <property type="entry name" value="CheY-like_superfamily"/>
</dbReference>
<feature type="modified residue" description="4-aspartylphosphate" evidence="3 5">
    <location>
        <position position="56"/>
    </location>
</feature>
<protein>
    <recommendedName>
        <fullName evidence="3">Protein-glutamate methylesterase/protein-glutamine glutaminase</fullName>
        <ecNumber evidence="3">3.1.1.61</ecNumber>
        <ecNumber evidence="3">3.5.1.44</ecNumber>
    </recommendedName>
</protein>
<dbReference type="OrthoDB" id="9793421at2"/>
<dbReference type="GO" id="GO:0005737">
    <property type="term" value="C:cytoplasm"/>
    <property type="evidence" value="ECO:0007669"/>
    <property type="project" value="UniProtKB-SubCell"/>
</dbReference>
<dbReference type="InterPro" id="IPR000673">
    <property type="entry name" value="Sig_transdc_resp-reg_Me-estase"/>
</dbReference>
<dbReference type="InterPro" id="IPR035909">
    <property type="entry name" value="CheB_C"/>
</dbReference>
<comment type="catalytic activity">
    <reaction evidence="2 3">
        <text>[protein]-L-glutamate 5-O-methyl ester + H2O = L-glutamyl-[protein] + methanol + H(+)</text>
        <dbReference type="Rhea" id="RHEA:23236"/>
        <dbReference type="Rhea" id="RHEA-COMP:10208"/>
        <dbReference type="Rhea" id="RHEA-COMP:10311"/>
        <dbReference type="ChEBI" id="CHEBI:15377"/>
        <dbReference type="ChEBI" id="CHEBI:15378"/>
        <dbReference type="ChEBI" id="CHEBI:17790"/>
        <dbReference type="ChEBI" id="CHEBI:29973"/>
        <dbReference type="ChEBI" id="CHEBI:82795"/>
        <dbReference type="EC" id="3.1.1.61"/>
    </reaction>
</comment>
<dbReference type="KEGG" id="pchi:PC41400_21335"/>
<dbReference type="EMBL" id="JAMDMJ010000009">
    <property type="protein sequence ID" value="MCY9595865.1"/>
    <property type="molecule type" value="Genomic_DNA"/>
</dbReference>
<keyword evidence="1 3" id="KW-0378">Hydrolase</keyword>
<keyword evidence="3 5" id="KW-0597">Phosphoprotein</keyword>
<comment type="subcellular location">
    <subcellularLocation>
        <location evidence="3">Cytoplasm</location>
    </subcellularLocation>
</comment>
<keyword evidence="3 4" id="KW-0145">Chemotaxis</keyword>
<dbReference type="SMART" id="SM00448">
    <property type="entry name" value="REC"/>
    <property type="match status" value="1"/>
</dbReference>
<evidence type="ECO:0000256" key="1">
    <source>
        <dbReference type="ARBA" id="ARBA00022801"/>
    </source>
</evidence>
<dbReference type="GO" id="GO:0008984">
    <property type="term" value="F:protein-glutamate methylesterase activity"/>
    <property type="evidence" value="ECO:0007669"/>
    <property type="project" value="UniProtKB-UniRule"/>
</dbReference>
<dbReference type="Proteomes" id="UP000288943">
    <property type="component" value="Chromosome"/>
</dbReference>
<accession>A0A410X042</accession>
<dbReference type="CDD" id="cd17541">
    <property type="entry name" value="REC_CheB-like"/>
    <property type="match status" value="1"/>
</dbReference>
<dbReference type="RefSeq" id="WP_042233018.1">
    <property type="nucleotide sequence ID" value="NZ_CP026520.1"/>
</dbReference>
<dbReference type="Proteomes" id="UP001527202">
    <property type="component" value="Unassembled WGS sequence"/>
</dbReference>
<gene>
    <name evidence="3" type="primary">cheB</name>
    <name evidence="8" type="ORF">M5X16_08775</name>
    <name evidence="9" type="ORF">PC41400_21335</name>
</gene>
<dbReference type="PROSITE" id="PS50122">
    <property type="entry name" value="CHEB"/>
    <property type="match status" value="1"/>
</dbReference>
<feature type="domain" description="Response regulatory" evidence="6">
    <location>
        <begin position="5"/>
        <end position="122"/>
    </location>
</feature>
<name>A0A410X042_9BACL</name>
<comment type="catalytic activity">
    <reaction evidence="3">
        <text>L-glutaminyl-[protein] + H2O = L-glutamyl-[protein] + NH4(+)</text>
        <dbReference type="Rhea" id="RHEA:16441"/>
        <dbReference type="Rhea" id="RHEA-COMP:10207"/>
        <dbReference type="Rhea" id="RHEA-COMP:10208"/>
        <dbReference type="ChEBI" id="CHEBI:15377"/>
        <dbReference type="ChEBI" id="CHEBI:28938"/>
        <dbReference type="ChEBI" id="CHEBI:29973"/>
        <dbReference type="ChEBI" id="CHEBI:30011"/>
        <dbReference type="EC" id="3.5.1.44"/>
    </reaction>
</comment>
<proteinExistence type="inferred from homology"/>
<dbReference type="PANTHER" id="PTHR42872:SF3">
    <property type="entry name" value="PROTEIN-GLUTAMATE METHYLESTERASE_PROTEIN-GLUTAMINE GLUTAMINASE 1"/>
    <property type="match status" value="1"/>
</dbReference>
<dbReference type="EC" id="3.1.1.61" evidence="3"/>
<dbReference type="GO" id="GO:0006935">
    <property type="term" value="P:chemotaxis"/>
    <property type="evidence" value="ECO:0007669"/>
    <property type="project" value="UniProtKB-UniRule"/>
</dbReference>
<comment type="PTM">
    <text evidence="3">Phosphorylated by CheA. Phosphorylation of the N-terminal regulatory domain activates the methylesterase activity.</text>
</comment>
<organism evidence="9 10">
    <name type="scientific">Paenibacillus chitinolyticus</name>
    <dbReference type="NCBI Taxonomy" id="79263"/>
    <lineage>
        <taxon>Bacteria</taxon>
        <taxon>Bacillati</taxon>
        <taxon>Bacillota</taxon>
        <taxon>Bacilli</taxon>
        <taxon>Bacillales</taxon>
        <taxon>Paenibacillaceae</taxon>
        <taxon>Paenibacillus</taxon>
    </lineage>
</organism>
<keyword evidence="3" id="KW-0963">Cytoplasm</keyword>
<evidence type="ECO:0000256" key="2">
    <source>
        <dbReference type="ARBA" id="ARBA00048267"/>
    </source>
</evidence>
<comment type="similarity">
    <text evidence="3">Belongs to the CheB family.</text>
</comment>
<evidence type="ECO:0000256" key="4">
    <source>
        <dbReference type="PROSITE-ProRule" id="PRU00050"/>
    </source>
</evidence>
<dbReference type="EMBL" id="CP026520">
    <property type="protein sequence ID" value="QAV20068.1"/>
    <property type="molecule type" value="Genomic_DNA"/>
</dbReference>
<evidence type="ECO:0000313" key="11">
    <source>
        <dbReference type="Proteomes" id="UP001527202"/>
    </source>
</evidence>
<dbReference type="PIRSF" id="PIRSF000876">
    <property type="entry name" value="RR_chemtxs_CheB"/>
    <property type="match status" value="1"/>
</dbReference>
<reference evidence="9 10" key="1">
    <citation type="submission" date="2018-01" db="EMBL/GenBank/DDBJ databases">
        <title>The whole genome sequencing and assembly of Paenibacillus chitinolyticus KCCM 41400 strain.</title>
        <authorList>
            <person name="Kim J.-Y."/>
            <person name="Park M.-K."/>
            <person name="Lee Y.-J."/>
            <person name="Yi H."/>
            <person name="Bahn Y.-S."/>
            <person name="Kim J.F."/>
            <person name="Lee D.-W."/>
        </authorList>
    </citation>
    <scope>NUCLEOTIDE SEQUENCE [LARGE SCALE GENOMIC DNA]</scope>
    <source>
        <strain evidence="9 10">KCCM 41400</strain>
    </source>
</reference>
<feature type="active site" evidence="3 4">
    <location>
        <position position="228"/>
    </location>
</feature>
<feature type="domain" description="CheB-type methylesterase" evidence="7">
    <location>
        <begin position="180"/>
        <end position="384"/>
    </location>
</feature>
<evidence type="ECO:0000259" key="7">
    <source>
        <dbReference type="PROSITE" id="PS50122"/>
    </source>
</evidence>
<sequence length="388" mass="41832">MEPYRILVVDDSVFMRKIITDLIEEDPNFRVIAVAKNGAEAVVKTKELKPHAVTMDIEMPEMNGLEALERIMAATPTPVIMLSSLTMSGAVETIRALELGAIDFIRKPSGSISLDLFKVKQLLHEKLRIAVKTRMQPQLPIEPAKRPERSVQPSAPFVKPPSAAEIPKRITAAVQETGKPLSGVGSGSSKGFRDLVAIGTSTGGPRALQKVLSGLPADFPAPVLIVQHMPPNFTKSLSQRLNDQCAVRVVEAEEAQVLEPGTAYVAPGGLHMTVVKADDKKYRISLSKSEPVSGHRPSVDKLFQSLLPLKELTRHAVIMTGMGSDGARTIGELRKDGAATTIAESEETCVVYGMPRVAVENGAAMFVLPLGDIAPKLVERVTDKNGSR</sequence>
<dbReference type="Pfam" id="PF01339">
    <property type="entry name" value="CheB_methylest"/>
    <property type="match status" value="1"/>
</dbReference>
<dbReference type="SUPFAM" id="SSF52738">
    <property type="entry name" value="Methylesterase CheB, C-terminal domain"/>
    <property type="match status" value="1"/>
</dbReference>
<dbReference type="CDD" id="cd16432">
    <property type="entry name" value="CheB_Rec"/>
    <property type="match status" value="1"/>
</dbReference>
<dbReference type="PANTHER" id="PTHR42872">
    <property type="entry name" value="PROTEIN-GLUTAMATE METHYLESTERASE/PROTEIN-GLUTAMINE GLUTAMINASE"/>
    <property type="match status" value="1"/>
</dbReference>
<dbReference type="HAMAP" id="MF_00099">
    <property type="entry name" value="CheB_chemtxs"/>
    <property type="match status" value="1"/>
</dbReference>
<evidence type="ECO:0000256" key="5">
    <source>
        <dbReference type="PROSITE-ProRule" id="PRU00169"/>
    </source>
</evidence>
<dbReference type="Gene3D" id="3.40.50.2300">
    <property type="match status" value="1"/>
</dbReference>
<dbReference type="NCBIfam" id="NF001965">
    <property type="entry name" value="PRK00742.1"/>
    <property type="match status" value="1"/>
</dbReference>
<dbReference type="GO" id="GO:0050568">
    <property type="term" value="F:protein-glutamine glutaminase activity"/>
    <property type="evidence" value="ECO:0007669"/>
    <property type="project" value="UniProtKB-UniRule"/>
</dbReference>
<comment type="domain">
    <text evidence="3">Contains a C-terminal catalytic domain, and an N-terminal region which modulates catalytic activity.</text>
</comment>
<evidence type="ECO:0000259" key="6">
    <source>
        <dbReference type="PROSITE" id="PS50110"/>
    </source>
</evidence>
<dbReference type="SUPFAM" id="SSF52172">
    <property type="entry name" value="CheY-like"/>
    <property type="match status" value="1"/>
</dbReference>
<dbReference type="InterPro" id="IPR001789">
    <property type="entry name" value="Sig_transdc_resp-reg_receiver"/>
</dbReference>
<dbReference type="PROSITE" id="PS50110">
    <property type="entry name" value="RESPONSE_REGULATORY"/>
    <property type="match status" value="1"/>
</dbReference>